<feature type="region of interest" description="Disordered" evidence="1">
    <location>
        <begin position="1"/>
        <end position="23"/>
    </location>
</feature>
<evidence type="ECO:0000256" key="1">
    <source>
        <dbReference type="SAM" id="MobiDB-lite"/>
    </source>
</evidence>
<proteinExistence type="predicted"/>
<sequence length="98" mass="10754">APAAKEEAKGFSLGSTPRQDRCTRTREYTRAHQPGQTYCDLPSWVSSYIISILLFNGKLSNDKFSPAGKQSFTDMGAYSAVAGYKRTEDGASPEKHFA</sequence>
<accession>A0A392QIY1</accession>
<organism evidence="2 3">
    <name type="scientific">Trifolium medium</name>
    <dbReference type="NCBI Taxonomy" id="97028"/>
    <lineage>
        <taxon>Eukaryota</taxon>
        <taxon>Viridiplantae</taxon>
        <taxon>Streptophyta</taxon>
        <taxon>Embryophyta</taxon>
        <taxon>Tracheophyta</taxon>
        <taxon>Spermatophyta</taxon>
        <taxon>Magnoliopsida</taxon>
        <taxon>eudicotyledons</taxon>
        <taxon>Gunneridae</taxon>
        <taxon>Pentapetalae</taxon>
        <taxon>rosids</taxon>
        <taxon>fabids</taxon>
        <taxon>Fabales</taxon>
        <taxon>Fabaceae</taxon>
        <taxon>Papilionoideae</taxon>
        <taxon>50 kb inversion clade</taxon>
        <taxon>NPAAA clade</taxon>
        <taxon>Hologalegina</taxon>
        <taxon>IRL clade</taxon>
        <taxon>Trifolieae</taxon>
        <taxon>Trifolium</taxon>
    </lineage>
</organism>
<dbReference type="EMBL" id="LXQA010138326">
    <property type="protein sequence ID" value="MCI23867.1"/>
    <property type="molecule type" value="Genomic_DNA"/>
</dbReference>
<evidence type="ECO:0000313" key="2">
    <source>
        <dbReference type="EMBL" id="MCI23867.1"/>
    </source>
</evidence>
<dbReference type="Proteomes" id="UP000265520">
    <property type="component" value="Unassembled WGS sequence"/>
</dbReference>
<feature type="non-terminal residue" evidence="2">
    <location>
        <position position="1"/>
    </location>
</feature>
<keyword evidence="3" id="KW-1185">Reference proteome</keyword>
<dbReference type="AlphaFoldDB" id="A0A392QIY1"/>
<name>A0A392QIY1_9FABA</name>
<reference evidence="2 3" key="1">
    <citation type="journal article" date="2018" name="Front. Plant Sci.">
        <title>Red Clover (Trifolium pratense) and Zigzag Clover (T. medium) - A Picture of Genomic Similarities and Differences.</title>
        <authorList>
            <person name="Dluhosova J."/>
            <person name="Istvanek J."/>
            <person name="Nedelnik J."/>
            <person name="Repkova J."/>
        </authorList>
    </citation>
    <scope>NUCLEOTIDE SEQUENCE [LARGE SCALE GENOMIC DNA]</scope>
    <source>
        <strain evidence="3">cv. 10/8</strain>
        <tissue evidence="2">Leaf</tissue>
    </source>
</reference>
<protein>
    <submittedName>
        <fullName evidence="2">Uncharacterized protein</fullName>
    </submittedName>
</protein>
<evidence type="ECO:0000313" key="3">
    <source>
        <dbReference type="Proteomes" id="UP000265520"/>
    </source>
</evidence>
<comment type="caution">
    <text evidence="2">The sequence shown here is derived from an EMBL/GenBank/DDBJ whole genome shotgun (WGS) entry which is preliminary data.</text>
</comment>